<comment type="caution">
    <text evidence="1">The sequence shown here is derived from an EMBL/GenBank/DDBJ whole genome shotgun (WGS) entry which is preliminary data.</text>
</comment>
<reference evidence="1" key="1">
    <citation type="submission" date="2023-11" db="EMBL/GenBank/DDBJ databases">
        <authorList>
            <person name="Poullet M."/>
        </authorList>
    </citation>
    <scope>NUCLEOTIDE SEQUENCE</scope>
    <source>
        <strain evidence="1">E1834</strain>
    </source>
</reference>
<name>A0ACB0XK74_MELEN</name>
<dbReference type="Proteomes" id="UP001497535">
    <property type="component" value="Unassembled WGS sequence"/>
</dbReference>
<evidence type="ECO:0000313" key="1">
    <source>
        <dbReference type="EMBL" id="CAK5005881.1"/>
    </source>
</evidence>
<proteinExistence type="predicted"/>
<gene>
    <name evidence="1" type="ORF">MENTE1834_LOCUS63</name>
</gene>
<dbReference type="EMBL" id="CAVMJV010000001">
    <property type="protein sequence ID" value="CAK5005881.1"/>
    <property type="molecule type" value="Genomic_DNA"/>
</dbReference>
<organism evidence="1 2">
    <name type="scientific">Meloidogyne enterolobii</name>
    <name type="common">Root-knot nematode worm</name>
    <name type="synonym">Meloidogyne mayaguensis</name>
    <dbReference type="NCBI Taxonomy" id="390850"/>
    <lineage>
        <taxon>Eukaryota</taxon>
        <taxon>Metazoa</taxon>
        <taxon>Ecdysozoa</taxon>
        <taxon>Nematoda</taxon>
        <taxon>Chromadorea</taxon>
        <taxon>Rhabditida</taxon>
        <taxon>Tylenchina</taxon>
        <taxon>Tylenchomorpha</taxon>
        <taxon>Tylenchoidea</taxon>
        <taxon>Meloidogynidae</taxon>
        <taxon>Meloidogyninae</taxon>
        <taxon>Meloidogyne</taxon>
    </lineage>
</organism>
<keyword evidence="2" id="KW-1185">Reference proteome</keyword>
<accession>A0ACB0XK74</accession>
<protein>
    <submittedName>
        <fullName evidence="1">Uncharacterized protein</fullName>
    </submittedName>
</protein>
<sequence>MLSLICIEGVLGAGMKEKIQKKFGIGGAGSSKGTGKHLGDEGAGTSGGGSQQGEQPVWGQFHGLDLDNAKQYKIKIYAKQCNLYTYT</sequence>
<evidence type="ECO:0000313" key="2">
    <source>
        <dbReference type="Proteomes" id="UP001497535"/>
    </source>
</evidence>